<feature type="domain" description="Tripartite ATP-independent periplasmic transporters DctQ component" evidence="10">
    <location>
        <begin position="27"/>
        <end position="156"/>
    </location>
</feature>
<dbReference type="AlphaFoldDB" id="A0A7J5B4R2"/>
<evidence type="ECO:0000256" key="5">
    <source>
        <dbReference type="ARBA" id="ARBA00022692"/>
    </source>
</evidence>
<evidence type="ECO:0000313" key="11">
    <source>
        <dbReference type="EMBL" id="KAB1639136.1"/>
    </source>
</evidence>
<evidence type="ECO:0000256" key="9">
    <source>
        <dbReference type="SAM" id="Phobius"/>
    </source>
</evidence>
<dbReference type="PANTHER" id="PTHR35011">
    <property type="entry name" value="2,3-DIKETO-L-GULONATE TRAP TRANSPORTER SMALL PERMEASE PROTEIN YIAM"/>
    <property type="match status" value="1"/>
</dbReference>
<evidence type="ECO:0000259" key="10">
    <source>
        <dbReference type="Pfam" id="PF04290"/>
    </source>
</evidence>
<dbReference type="RefSeq" id="WP_104251740.1">
    <property type="nucleotide sequence ID" value="NZ_CANKVH010000008.1"/>
</dbReference>
<keyword evidence="4" id="KW-0997">Cell inner membrane</keyword>
<comment type="subcellular location">
    <subcellularLocation>
        <location evidence="1">Cell inner membrane</location>
        <topology evidence="1">Multi-pass membrane protein</topology>
    </subcellularLocation>
</comment>
<keyword evidence="5 9" id="KW-0812">Transmembrane</keyword>
<evidence type="ECO:0000256" key="6">
    <source>
        <dbReference type="ARBA" id="ARBA00022989"/>
    </source>
</evidence>
<dbReference type="PANTHER" id="PTHR35011:SF2">
    <property type="entry name" value="2,3-DIKETO-L-GULONATE TRAP TRANSPORTER SMALL PERMEASE PROTEIN YIAM"/>
    <property type="match status" value="1"/>
</dbReference>
<dbReference type="Proteomes" id="UP000490386">
    <property type="component" value="Unassembled WGS sequence"/>
</dbReference>
<evidence type="ECO:0000256" key="4">
    <source>
        <dbReference type="ARBA" id="ARBA00022519"/>
    </source>
</evidence>
<comment type="similarity">
    <text evidence="8">Belongs to the TRAP transporter small permease family.</text>
</comment>
<keyword evidence="12" id="KW-1185">Reference proteome</keyword>
<evidence type="ECO:0000256" key="2">
    <source>
        <dbReference type="ARBA" id="ARBA00022448"/>
    </source>
</evidence>
<sequence length="175" mass="19153">MKQAAAAVELWFGRILKALVIALFGVLLLLVVWQVFTRLVLNAPSAWTEEAARFTFVWVSFIGIAVVVGQKADVVMDFLVERLPRQLQRGADIVAYLATLAFVLYALVYGGGKQAILAWGQSNPILPVTQGQLYLALPIAGILFSLYIVLHISRTLSPGYSVRSRGHEDPEAASI</sequence>
<dbReference type="InterPro" id="IPR007387">
    <property type="entry name" value="TRAP_DctQ"/>
</dbReference>
<dbReference type="EMBL" id="WBJX01000001">
    <property type="protein sequence ID" value="KAB1639136.1"/>
    <property type="molecule type" value="Genomic_DNA"/>
</dbReference>
<gene>
    <name evidence="11" type="ORF">F8O03_01975</name>
</gene>
<accession>A0A7J5B4R2</accession>
<evidence type="ECO:0000256" key="7">
    <source>
        <dbReference type="ARBA" id="ARBA00023136"/>
    </source>
</evidence>
<protein>
    <submittedName>
        <fullName evidence="11">TRAP transporter small permease</fullName>
    </submittedName>
</protein>
<feature type="transmembrane region" description="Helical" evidence="9">
    <location>
        <begin position="93"/>
        <end position="112"/>
    </location>
</feature>
<organism evidence="11 12">
    <name type="scientific">Pseudoclavibacter terrae</name>
    <dbReference type="NCBI Taxonomy" id="1530195"/>
    <lineage>
        <taxon>Bacteria</taxon>
        <taxon>Bacillati</taxon>
        <taxon>Actinomycetota</taxon>
        <taxon>Actinomycetes</taxon>
        <taxon>Micrococcales</taxon>
        <taxon>Microbacteriaceae</taxon>
        <taxon>Pseudoclavibacter</taxon>
    </lineage>
</organism>
<dbReference type="InterPro" id="IPR055348">
    <property type="entry name" value="DctQ"/>
</dbReference>
<reference evidence="11 12" key="1">
    <citation type="submission" date="2019-09" db="EMBL/GenBank/DDBJ databases">
        <title>Phylogeny of genus Pseudoclavibacter and closely related genus.</title>
        <authorList>
            <person name="Li Y."/>
        </authorList>
    </citation>
    <scope>NUCLEOTIDE SEQUENCE [LARGE SCALE GENOMIC DNA]</scope>
    <source>
        <strain evidence="11 12">THG-MD12</strain>
    </source>
</reference>
<keyword evidence="6 9" id="KW-1133">Transmembrane helix</keyword>
<dbReference type="OrthoDB" id="2085311at2"/>
<proteinExistence type="inferred from homology"/>
<comment type="caution">
    <text evidence="11">The sequence shown here is derived from an EMBL/GenBank/DDBJ whole genome shotgun (WGS) entry which is preliminary data.</text>
</comment>
<dbReference type="GO" id="GO:0022857">
    <property type="term" value="F:transmembrane transporter activity"/>
    <property type="evidence" value="ECO:0007669"/>
    <property type="project" value="TreeGrafter"/>
</dbReference>
<dbReference type="GO" id="GO:0015740">
    <property type="term" value="P:C4-dicarboxylate transport"/>
    <property type="evidence" value="ECO:0007669"/>
    <property type="project" value="TreeGrafter"/>
</dbReference>
<keyword evidence="2" id="KW-0813">Transport</keyword>
<keyword evidence="7 9" id="KW-0472">Membrane</keyword>
<feature type="transmembrane region" description="Helical" evidence="9">
    <location>
        <begin position="132"/>
        <end position="150"/>
    </location>
</feature>
<evidence type="ECO:0000256" key="8">
    <source>
        <dbReference type="ARBA" id="ARBA00038436"/>
    </source>
</evidence>
<evidence type="ECO:0000256" key="1">
    <source>
        <dbReference type="ARBA" id="ARBA00004429"/>
    </source>
</evidence>
<evidence type="ECO:0000313" key="12">
    <source>
        <dbReference type="Proteomes" id="UP000490386"/>
    </source>
</evidence>
<name>A0A7J5B4R2_9MICO</name>
<dbReference type="Pfam" id="PF04290">
    <property type="entry name" value="DctQ"/>
    <property type="match status" value="1"/>
</dbReference>
<dbReference type="GO" id="GO:0005886">
    <property type="term" value="C:plasma membrane"/>
    <property type="evidence" value="ECO:0007669"/>
    <property type="project" value="UniProtKB-SubCell"/>
</dbReference>
<feature type="transmembrane region" description="Helical" evidence="9">
    <location>
        <begin position="12"/>
        <end position="36"/>
    </location>
</feature>
<evidence type="ECO:0000256" key="3">
    <source>
        <dbReference type="ARBA" id="ARBA00022475"/>
    </source>
</evidence>
<feature type="transmembrane region" description="Helical" evidence="9">
    <location>
        <begin position="56"/>
        <end position="72"/>
    </location>
</feature>
<keyword evidence="3" id="KW-1003">Cell membrane</keyword>